<feature type="region of interest" description="Disordered" evidence="5">
    <location>
        <begin position="576"/>
        <end position="636"/>
    </location>
</feature>
<gene>
    <name evidence="6" type="ORF">LELG_05320</name>
</gene>
<dbReference type="PANTHER" id="PTHR15454">
    <property type="entry name" value="NISCHARIN RELATED"/>
    <property type="match status" value="1"/>
</dbReference>
<feature type="compositionally biased region" description="Low complexity" evidence="5">
    <location>
        <begin position="730"/>
        <end position="745"/>
    </location>
</feature>
<feature type="compositionally biased region" description="Low complexity" evidence="5">
    <location>
        <begin position="609"/>
        <end position="622"/>
    </location>
</feature>
<dbReference type="InterPro" id="IPR032675">
    <property type="entry name" value="LRR_dom_sf"/>
</dbReference>
<evidence type="ECO:0000313" key="7">
    <source>
        <dbReference type="Proteomes" id="UP000001996"/>
    </source>
</evidence>
<protein>
    <recommendedName>
        <fullName evidence="8">Leucine-rich repeat-containing protein</fullName>
    </recommendedName>
</protein>
<dbReference type="SUPFAM" id="SSF52058">
    <property type="entry name" value="L domain-like"/>
    <property type="match status" value="1"/>
</dbReference>
<name>A5E6T1_LODEL</name>
<evidence type="ECO:0000256" key="5">
    <source>
        <dbReference type="SAM" id="MobiDB-lite"/>
    </source>
</evidence>
<keyword evidence="3" id="KW-0433">Leucine-rich repeat</keyword>
<dbReference type="KEGG" id="lel:PVL30_002415"/>
<keyword evidence="4" id="KW-0677">Repeat</keyword>
<evidence type="ECO:0000256" key="3">
    <source>
        <dbReference type="ARBA" id="ARBA00022614"/>
    </source>
</evidence>
<dbReference type="VEuPathDB" id="FungiDB:LELG_05320"/>
<evidence type="ECO:0000256" key="4">
    <source>
        <dbReference type="ARBA" id="ARBA00022737"/>
    </source>
</evidence>
<evidence type="ECO:0000256" key="2">
    <source>
        <dbReference type="ARBA" id="ARBA00022490"/>
    </source>
</evidence>
<keyword evidence="2" id="KW-0963">Cytoplasm</keyword>
<dbReference type="AlphaFoldDB" id="A5E6T1"/>
<dbReference type="Gene3D" id="3.80.10.10">
    <property type="entry name" value="Ribonuclease Inhibitor"/>
    <property type="match status" value="1"/>
</dbReference>
<proteinExistence type="predicted"/>
<keyword evidence="7" id="KW-1185">Reference proteome</keyword>
<dbReference type="SMART" id="SM00369">
    <property type="entry name" value="LRR_TYP"/>
    <property type="match status" value="3"/>
</dbReference>
<evidence type="ECO:0000313" key="6">
    <source>
        <dbReference type="EMBL" id="EDK47139.1"/>
    </source>
</evidence>
<sequence>MGTFGYSTASIEGDVYIQRLSSYIKKNEEAIANGLLCFSKTTKHHHYHQGNSNSNSNSSNNNNSLANGAQYQYQHQQHTLTIKPLRLTFTIHHLYYLLDRIEQLDFDVEVGPLNIKLEVNPNQEPTFISFMANNARGDHYHGNYNGSGSGSGKQFDSDTRSITSINSMRSIVSSASAYWRSFSISNDPKIIKKDLRYLYSSFTKIPCLILTPKTKVNSILGYEEYPCDTSVPIQIFKNLQVLELIEYEPNEIFGWHILSDQLRILILRKSKINDLEELLVQLVDEDENGRSRFNGKHIKHQHQYQQHHKETSFAMDDSNDVFRQKRRAGRRYTTSSATANAIATPTAAAAITVNSGDAPTAGAISTSATSKGANRSSSHKKWAVLKQLTVSETSIAHIPRHLFTPLLNLVKLNLSNNLLHELPQGLEQLTSVKYLNFADNYITNLKNLPSNLSNLVTLNLNNNKLTDLNGLENLASLDKIDLRRNQLPDLASLKPIVTLYKKIPEKFTNVYLSNNKLPKTFRTDLFNLFNGVKYKNTIKIDDSRPGYFEKASLLDQEAAKKNLDVFYRGHKREDSELTLANTSEESQNKSMKIQPNQQAKAQGSVFVQAAASSSSHASTPSQAPTPTPTPTLVSNSPDLEEDEIITKFRDLQVEHQSQKSSLNLHLAPASPSFKKHRKYELSHTVSSTPAPLALLSQPGSPSCLNFNIGNLAKHDGGGSPSTLKPIMHINSSSSSLNQSSSSLGGASAGIGASGMKRSSTLVDFENHTAPSIVTAVQVTARMST</sequence>
<dbReference type="Proteomes" id="UP000001996">
    <property type="component" value="Unassembled WGS sequence"/>
</dbReference>
<dbReference type="InterPro" id="IPR001611">
    <property type="entry name" value="Leu-rich_rpt"/>
</dbReference>
<dbReference type="eggNOG" id="ENOG502QTY2">
    <property type="taxonomic scope" value="Eukaryota"/>
</dbReference>
<dbReference type="EMBL" id="CH981532">
    <property type="protein sequence ID" value="EDK47139.1"/>
    <property type="molecule type" value="Genomic_DNA"/>
</dbReference>
<dbReference type="HOGENOM" id="CLU_009538_1_0_1"/>
<dbReference type="OMA" id="RQDFGNT"/>
<dbReference type="GO" id="GO:0005737">
    <property type="term" value="C:cytoplasm"/>
    <property type="evidence" value="ECO:0007669"/>
    <property type="project" value="UniProtKB-SubCell"/>
</dbReference>
<dbReference type="PANTHER" id="PTHR15454:SF69">
    <property type="entry name" value="SERINE_THREONINE-PROTEIN KINASE 11-INTERACTING PROTEIN"/>
    <property type="match status" value="1"/>
</dbReference>
<evidence type="ECO:0000256" key="1">
    <source>
        <dbReference type="ARBA" id="ARBA00004496"/>
    </source>
</evidence>
<feature type="region of interest" description="Disordered" evidence="5">
    <location>
        <begin position="46"/>
        <end position="66"/>
    </location>
</feature>
<comment type="subcellular location">
    <subcellularLocation>
        <location evidence="1">Cytoplasm</location>
    </subcellularLocation>
</comment>
<feature type="compositionally biased region" description="Low complexity" evidence="5">
    <location>
        <begin position="51"/>
        <end position="66"/>
    </location>
</feature>
<dbReference type="GeneID" id="5230583"/>
<feature type="region of interest" description="Disordered" evidence="5">
    <location>
        <begin position="730"/>
        <end position="750"/>
    </location>
</feature>
<dbReference type="InParanoid" id="A5E6T1"/>
<dbReference type="OrthoDB" id="676979at2759"/>
<evidence type="ECO:0008006" key="8">
    <source>
        <dbReference type="Google" id="ProtNLM"/>
    </source>
</evidence>
<dbReference type="InterPro" id="IPR003591">
    <property type="entry name" value="Leu-rich_rpt_typical-subtyp"/>
</dbReference>
<dbReference type="PROSITE" id="PS51450">
    <property type="entry name" value="LRR"/>
    <property type="match status" value="2"/>
</dbReference>
<accession>A5E6T1</accession>
<dbReference type="Pfam" id="PF13855">
    <property type="entry name" value="LRR_8"/>
    <property type="match status" value="1"/>
</dbReference>
<reference evidence="6 7" key="1">
    <citation type="journal article" date="2009" name="Nature">
        <title>Evolution of pathogenicity and sexual reproduction in eight Candida genomes.</title>
        <authorList>
            <person name="Butler G."/>
            <person name="Rasmussen M.D."/>
            <person name="Lin M.F."/>
            <person name="Santos M.A."/>
            <person name="Sakthikumar S."/>
            <person name="Munro C.A."/>
            <person name="Rheinbay E."/>
            <person name="Grabherr M."/>
            <person name="Forche A."/>
            <person name="Reedy J.L."/>
            <person name="Agrafioti I."/>
            <person name="Arnaud M.B."/>
            <person name="Bates S."/>
            <person name="Brown A.J."/>
            <person name="Brunke S."/>
            <person name="Costanzo M.C."/>
            <person name="Fitzpatrick D.A."/>
            <person name="de Groot P.W."/>
            <person name="Harris D."/>
            <person name="Hoyer L.L."/>
            <person name="Hube B."/>
            <person name="Klis F.M."/>
            <person name="Kodira C."/>
            <person name="Lennard N."/>
            <person name="Logue M.E."/>
            <person name="Martin R."/>
            <person name="Neiman A.M."/>
            <person name="Nikolaou E."/>
            <person name="Quail M.A."/>
            <person name="Quinn J."/>
            <person name="Santos M.C."/>
            <person name="Schmitzberger F.F."/>
            <person name="Sherlock G."/>
            <person name="Shah P."/>
            <person name="Silverstein K.A."/>
            <person name="Skrzypek M.S."/>
            <person name="Soll D."/>
            <person name="Staggs R."/>
            <person name="Stansfield I."/>
            <person name="Stumpf M.P."/>
            <person name="Sudbery P.E."/>
            <person name="Srikantha T."/>
            <person name="Zeng Q."/>
            <person name="Berman J."/>
            <person name="Berriman M."/>
            <person name="Heitman J."/>
            <person name="Gow N.A."/>
            <person name="Lorenz M.C."/>
            <person name="Birren B.W."/>
            <person name="Kellis M."/>
            <person name="Cuomo C.A."/>
        </authorList>
    </citation>
    <scope>NUCLEOTIDE SEQUENCE [LARGE SCALE GENOMIC DNA]</scope>
    <source>
        <strain evidence="7">ATCC 11503 / BCRC 21390 / CBS 2605 / JCM 1781 / NBRC 1676 / NRRL YB-4239</strain>
    </source>
</reference>
<organism evidence="6 7">
    <name type="scientific">Lodderomyces elongisporus (strain ATCC 11503 / CBS 2605 / JCM 1781 / NBRC 1676 / NRRL YB-4239)</name>
    <name type="common">Yeast</name>
    <name type="synonym">Saccharomyces elongisporus</name>
    <dbReference type="NCBI Taxonomy" id="379508"/>
    <lineage>
        <taxon>Eukaryota</taxon>
        <taxon>Fungi</taxon>
        <taxon>Dikarya</taxon>
        <taxon>Ascomycota</taxon>
        <taxon>Saccharomycotina</taxon>
        <taxon>Pichiomycetes</taxon>
        <taxon>Debaryomycetaceae</taxon>
        <taxon>Candida/Lodderomyces clade</taxon>
        <taxon>Lodderomyces</taxon>
    </lineage>
</organism>
<feature type="compositionally biased region" description="Polar residues" evidence="5">
    <location>
        <begin position="578"/>
        <end position="601"/>
    </location>
</feature>